<dbReference type="OrthoDB" id="6024442at2"/>
<dbReference type="GeneID" id="97901814"/>
<evidence type="ECO:0000256" key="5">
    <source>
        <dbReference type="SAM" id="Phobius"/>
    </source>
</evidence>
<keyword evidence="3 5" id="KW-1133">Transmembrane helix</keyword>
<keyword evidence="4 5" id="KW-0472">Membrane</keyword>
<evidence type="ECO:0000256" key="1">
    <source>
        <dbReference type="ARBA" id="ARBA00004370"/>
    </source>
</evidence>
<dbReference type="Pfam" id="PF04505">
    <property type="entry name" value="CD225"/>
    <property type="match status" value="1"/>
</dbReference>
<feature type="transmembrane region" description="Helical" evidence="5">
    <location>
        <begin position="15"/>
        <end position="44"/>
    </location>
</feature>
<evidence type="ECO:0000256" key="2">
    <source>
        <dbReference type="ARBA" id="ARBA00022692"/>
    </source>
</evidence>
<dbReference type="EMBL" id="JAJA02000001">
    <property type="protein sequence ID" value="KWS04685.1"/>
    <property type="molecule type" value="Genomic_DNA"/>
</dbReference>
<dbReference type="Proteomes" id="UP000023435">
    <property type="component" value="Unassembled WGS sequence"/>
</dbReference>
<name>A0A120AGJ5_9GAMM</name>
<dbReference type="AlphaFoldDB" id="A0A120AGJ5"/>
<dbReference type="InterPro" id="IPR007593">
    <property type="entry name" value="CD225/Dispanin_fam"/>
</dbReference>
<evidence type="ECO:0000313" key="6">
    <source>
        <dbReference type="EMBL" id="KWS04685.1"/>
    </source>
</evidence>
<protein>
    <submittedName>
        <fullName evidence="6">Transmembrane protein</fullName>
    </submittedName>
</protein>
<gene>
    <name evidence="6" type="ORF">AZ78_2235</name>
</gene>
<comment type="subcellular location">
    <subcellularLocation>
        <location evidence="1">Membrane</location>
    </subcellularLocation>
</comment>
<accession>A0A120AGJ5</accession>
<reference evidence="6 7" key="1">
    <citation type="journal article" date="2014" name="Genome Announc.">
        <title>Draft Genome Sequence of Lysobacter capsici AZ78, a Bacterium Antagonistic to Plant-Pathogenic Oomycetes.</title>
        <authorList>
            <person name="Puopolo G."/>
            <person name="Sonego P."/>
            <person name="Engelen K."/>
            <person name="Pertot I."/>
        </authorList>
    </citation>
    <scope>NUCLEOTIDE SEQUENCE [LARGE SCALE GENOMIC DNA]</scope>
    <source>
        <strain evidence="6 7">AZ78</strain>
    </source>
</reference>
<dbReference type="RefSeq" id="WP_036108842.1">
    <property type="nucleotide sequence ID" value="NZ_JAJA02000001.1"/>
</dbReference>
<organism evidence="6 7">
    <name type="scientific">Lysobacter capsici AZ78</name>
    <dbReference type="NCBI Taxonomy" id="1444315"/>
    <lineage>
        <taxon>Bacteria</taxon>
        <taxon>Pseudomonadati</taxon>
        <taxon>Pseudomonadota</taxon>
        <taxon>Gammaproteobacteria</taxon>
        <taxon>Lysobacterales</taxon>
        <taxon>Lysobacteraceae</taxon>
        <taxon>Lysobacter</taxon>
    </lineage>
</organism>
<proteinExistence type="predicted"/>
<comment type="caution">
    <text evidence="6">The sequence shown here is derived from an EMBL/GenBank/DDBJ whole genome shotgun (WGS) entry which is preliminary data.</text>
</comment>
<sequence>MNQPITTAASPYPTYLAWSITITVLGACFCCLIGAAPGIVAIVFGNQVNTKFNAGDDAGARKASENAKIWCWVGTALVAISLLLNILSFFVNGMSFMSEDFLQQLQQAQSR</sequence>
<evidence type="ECO:0000313" key="7">
    <source>
        <dbReference type="Proteomes" id="UP000023435"/>
    </source>
</evidence>
<keyword evidence="2 5" id="KW-0812">Transmembrane</keyword>
<evidence type="ECO:0000256" key="4">
    <source>
        <dbReference type="ARBA" id="ARBA00023136"/>
    </source>
</evidence>
<dbReference type="GO" id="GO:0016020">
    <property type="term" value="C:membrane"/>
    <property type="evidence" value="ECO:0007669"/>
    <property type="project" value="UniProtKB-SubCell"/>
</dbReference>
<evidence type="ECO:0000256" key="3">
    <source>
        <dbReference type="ARBA" id="ARBA00022989"/>
    </source>
</evidence>
<feature type="transmembrane region" description="Helical" evidence="5">
    <location>
        <begin position="69"/>
        <end position="91"/>
    </location>
</feature>
<keyword evidence="7" id="KW-1185">Reference proteome</keyword>